<keyword evidence="3" id="KW-1185">Reference proteome</keyword>
<protein>
    <submittedName>
        <fullName evidence="2">Uncharacterized protein</fullName>
    </submittedName>
</protein>
<sequence length="129" mass="14592">MHTSFHHLCCVVPSQALLPLHSKANLRSARGNLCTPPLPDAVLHYMRSNTYFIQVSNDLTVEGESMILPMVQVVVALLFGNMCYVVINVFMNDLNRVRVYGMEKLHNTLLERPKTLNKVSDMSLLNFFG</sequence>
<name>A0AAV2CNL5_9ROSI</name>
<keyword evidence="1" id="KW-0472">Membrane</keyword>
<organism evidence="2 3">
    <name type="scientific">Linum trigynum</name>
    <dbReference type="NCBI Taxonomy" id="586398"/>
    <lineage>
        <taxon>Eukaryota</taxon>
        <taxon>Viridiplantae</taxon>
        <taxon>Streptophyta</taxon>
        <taxon>Embryophyta</taxon>
        <taxon>Tracheophyta</taxon>
        <taxon>Spermatophyta</taxon>
        <taxon>Magnoliopsida</taxon>
        <taxon>eudicotyledons</taxon>
        <taxon>Gunneridae</taxon>
        <taxon>Pentapetalae</taxon>
        <taxon>rosids</taxon>
        <taxon>fabids</taxon>
        <taxon>Malpighiales</taxon>
        <taxon>Linaceae</taxon>
        <taxon>Linum</taxon>
    </lineage>
</organism>
<evidence type="ECO:0000256" key="1">
    <source>
        <dbReference type="SAM" id="Phobius"/>
    </source>
</evidence>
<feature type="transmembrane region" description="Helical" evidence="1">
    <location>
        <begin position="66"/>
        <end position="90"/>
    </location>
</feature>
<proteinExistence type="predicted"/>
<keyword evidence="1" id="KW-1133">Transmembrane helix</keyword>
<keyword evidence="1" id="KW-0812">Transmembrane</keyword>
<dbReference type="AlphaFoldDB" id="A0AAV2CNL5"/>
<gene>
    <name evidence="2" type="ORF">LTRI10_LOCUS4932</name>
</gene>
<accession>A0AAV2CNL5</accession>
<evidence type="ECO:0000313" key="3">
    <source>
        <dbReference type="Proteomes" id="UP001497516"/>
    </source>
</evidence>
<dbReference type="Proteomes" id="UP001497516">
    <property type="component" value="Chromosome 1"/>
</dbReference>
<dbReference type="EMBL" id="OZ034813">
    <property type="protein sequence ID" value="CAL1357286.1"/>
    <property type="molecule type" value="Genomic_DNA"/>
</dbReference>
<reference evidence="2 3" key="1">
    <citation type="submission" date="2024-04" db="EMBL/GenBank/DDBJ databases">
        <authorList>
            <person name="Fracassetti M."/>
        </authorList>
    </citation>
    <scope>NUCLEOTIDE SEQUENCE [LARGE SCALE GENOMIC DNA]</scope>
</reference>
<evidence type="ECO:0000313" key="2">
    <source>
        <dbReference type="EMBL" id="CAL1357286.1"/>
    </source>
</evidence>